<dbReference type="SUPFAM" id="SSF55174">
    <property type="entry name" value="Alpha-L RNA-binding motif"/>
    <property type="match status" value="1"/>
</dbReference>
<organism evidence="15 16">
    <name type="scientific">Candida metapsilosis</name>
    <dbReference type="NCBI Taxonomy" id="273372"/>
    <lineage>
        <taxon>Eukaryota</taxon>
        <taxon>Fungi</taxon>
        <taxon>Dikarya</taxon>
        <taxon>Ascomycota</taxon>
        <taxon>Saccharomycotina</taxon>
        <taxon>Pichiomycetes</taxon>
        <taxon>Debaryomycetaceae</taxon>
        <taxon>Candida/Lodderomyces clade</taxon>
        <taxon>Candida</taxon>
    </lineage>
</organism>
<keyword evidence="7 13" id="KW-0694">RNA-binding</keyword>
<dbReference type="SUPFAM" id="SSF53335">
    <property type="entry name" value="S-adenosyl-L-methionine-dependent methyltransferases"/>
    <property type="match status" value="1"/>
</dbReference>
<dbReference type="InterPro" id="IPR004556">
    <property type="entry name" value="HemK-like"/>
</dbReference>
<dbReference type="Pfam" id="PF01479">
    <property type="entry name" value="S4"/>
    <property type="match status" value="1"/>
</dbReference>
<dbReference type="Gene3D" id="3.40.50.150">
    <property type="entry name" value="Vaccinia Virus protein VP39"/>
    <property type="match status" value="1"/>
</dbReference>
<dbReference type="EMBL" id="JAEOAQ010000002">
    <property type="protein sequence ID" value="KAG5420698.1"/>
    <property type="molecule type" value="Genomic_DNA"/>
</dbReference>
<evidence type="ECO:0000313" key="16">
    <source>
        <dbReference type="Proteomes" id="UP000669133"/>
    </source>
</evidence>
<evidence type="ECO:0000256" key="9">
    <source>
        <dbReference type="ARBA" id="ARBA00023128"/>
    </source>
</evidence>
<comment type="function">
    <text evidence="11">Component of the mitochondrial ribosome (mitoribosome), a dedicated translation machinery responsible for the synthesis of mitochondrial genome-encoded proteins, including at least some of the essential transmembrane subunits of the mitochondrial respiratory chain. The mitoribosomes are attached to the mitochondrial inner membrane and translation products are cotranslationally integrated into the membrane.</text>
</comment>
<comment type="caution">
    <text evidence="15">The sequence shown here is derived from an EMBL/GenBank/DDBJ whole genome shotgun (WGS) entry which is preliminary data.</text>
</comment>
<dbReference type="NCBIfam" id="TIGR00536">
    <property type="entry name" value="hemK_fam"/>
    <property type="match status" value="1"/>
</dbReference>
<protein>
    <recommendedName>
        <fullName evidence="12">Small ribosomal subunit protein uS4m</fullName>
    </recommendedName>
</protein>
<dbReference type="CDD" id="cd02440">
    <property type="entry name" value="AdoMet_MTases"/>
    <property type="match status" value="1"/>
</dbReference>
<evidence type="ECO:0000256" key="4">
    <source>
        <dbReference type="ARBA" id="ARBA00022679"/>
    </source>
</evidence>
<evidence type="ECO:0000256" key="2">
    <source>
        <dbReference type="ARBA" id="ARBA00007465"/>
    </source>
</evidence>
<dbReference type="PROSITE" id="PS50889">
    <property type="entry name" value="S4"/>
    <property type="match status" value="1"/>
</dbReference>
<gene>
    <name evidence="15" type="ORF">I9W82_002579</name>
</gene>
<dbReference type="GO" id="GO:1990904">
    <property type="term" value="C:ribonucleoprotein complex"/>
    <property type="evidence" value="ECO:0007669"/>
    <property type="project" value="UniProtKB-KW"/>
</dbReference>
<dbReference type="OrthoDB" id="3356781at2759"/>
<keyword evidence="16" id="KW-1185">Reference proteome</keyword>
<keyword evidence="5" id="KW-0949">S-adenosyl-L-methionine</keyword>
<evidence type="ECO:0000256" key="13">
    <source>
        <dbReference type="PROSITE-ProRule" id="PRU00182"/>
    </source>
</evidence>
<dbReference type="GO" id="GO:0005840">
    <property type="term" value="C:ribosome"/>
    <property type="evidence" value="ECO:0007669"/>
    <property type="project" value="UniProtKB-KW"/>
</dbReference>
<dbReference type="GO" id="GO:0008276">
    <property type="term" value="F:protein methyltransferase activity"/>
    <property type="evidence" value="ECO:0007669"/>
    <property type="project" value="InterPro"/>
</dbReference>
<dbReference type="PROSITE" id="PS00632">
    <property type="entry name" value="RIBOSOMAL_S4"/>
    <property type="match status" value="1"/>
</dbReference>
<dbReference type="FunFam" id="3.10.290.10:FF:000025">
    <property type="entry name" value="30S ribosomal subunit S4"/>
    <property type="match status" value="1"/>
</dbReference>
<accession>A0A8H8DBR7</accession>
<evidence type="ECO:0000256" key="11">
    <source>
        <dbReference type="ARBA" id="ARBA00037226"/>
    </source>
</evidence>
<name>A0A8H8DBR7_9ASCO</name>
<evidence type="ECO:0000256" key="1">
    <source>
        <dbReference type="ARBA" id="ARBA00004173"/>
    </source>
</evidence>
<dbReference type="PANTHER" id="PTHR18895:SF74">
    <property type="entry name" value="MTRF1L RELEASE FACTOR GLUTAMINE METHYLTRANSFERASE"/>
    <property type="match status" value="1"/>
</dbReference>
<dbReference type="GO" id="GO:0032259">
    <property type="term" value="P:methylation"/>
    <property type="evidence" value="ECO:0007669"/>
    <property type="project" value="UniProtKB-KW"/>
</dbReference>
<dbReference type="InterPro" id="IPR002942">
    <property type="entry name" value="S4_RNA-bd"/>
</dbReference>
<dbReference type="CDD" id="cd00165">
    <property type="entry name" value="S4"/>
    <property type="match status" value="1"/>
</dbReference>
<evidence type="ECO:0000256" key="12">
    <source>
        <dbReference type="ARBA" id="ARBA00071419"/>
    </source>
</evidence>
<dbReference type="Proteomes" id="UP000669133">
    <property type="component" value="Unassembled WGS sequence"/>
</dbReference>
<proteinExistence type="inferred from homology"/>
<dbReference type="InterPro" id="IPR036986">
    <property type="entry name" value="S4_RNA-bd_sf"/>
</dbReference>
<keyword evidence="8" id="KW-0689">Ribosomal protein</keyword>
<dbReference type="GeneID" id="93651208"/>
<comment type="subcellular location">
    <subcellularLocation>
        <location evidence="1">Mitochondrion</location>
    </subcellularLocation>
</comment>
<evidence type="ECO:0000256" key="10">
    <source>
        <dbReference type="ARBA" id="ARBA00023274"/>
    </source>
</evidence>
<dbReference type="InterPro" id="IPR050320">
    <property type="entry name" value="N5-glutamine_MTase"/>
</dbReference>
<evidence type="ECO:0000256" key="5">
    <source>
        <dbReference type="ARBA" id="ARBA00022691"/>
    </source>
</evidence>
<evidence type="ECO:0000313" key="15">
    <source>
        <dbReference type="EMBL" id="KAG5420698.1"/>
    </source>
</evidence>
<dbReference type="GO" id="GO:0019843">
    <property type="term" value="F:rRNA binding"/>
    <property type="evidence" value="ECO:0007669"/>
    <property type="project" value="UniProtKB-KW"/>
</dbReference>
<keyword evidence="10" id="KW-0687">Ribonucleoprotein</keyword>
<feature type="domain" description="RNA-binding S4" evidence="14">
    <location>
        <begin position="104"/>
        <end position="164"/>
    </location>
</feature>
<dbReference type="InterPro" id="IPR029063">
    <property type="entry name" value="SAM-dependent_MTases_sf"/>
</dbReference>
<dbReference type="GO" id="GO:0005739">
    <property type="term" value="C:mitochondrion"/>
    <property type="evidence" value="ECO:0007669"/>
    <property type="project" value="UniProtKB-SubCell"/>
</dbReference>
<dbReference type="Gene3D" id="3.10.290.10">
    <property type="entry name" value="RNA-binding S4 domain"/>
    <property type="match status" value="1"/>
</dbReference>
<evidence type="ECO:0000256" key="7">
    <source>
        <dbReference type="ARBA" id="ARBA00022884"/>
    </source>
</evidence>
<dbReference type="AlphaFoldDB" id="A0A8H8DBR7"/>
<keyword evidence="9" id="KW-0496">Mitochondrion</keyword>
<dbReference type="PANTHER" id="PTHR18895">
    <property type="entry name" value="HEMK METHYLTRANSFERASE"/>
    <property type="match status" value="1"/>
</dbReference>
<evidence type="ECO:0000256" key="6">
    <source>
        <dbReference type="ARBA" id="ARBA00022730"/>
    </source>
</evidence>
<evidence type="ECO:0000259" key="14">
    <source>
        <dbReference type="SMART" id="SM00363"/>
    </source>
</evidence>
<dbReference type="InterPro" id="IPR018079">
    <property type="entry name" value="Ribosomal_uS4_CS"/>
</dbReference>
<evidence type="ECO:0000256" key="8">
    <source>
        <dbReference type="ARBA" id="ARBA00022980"/>
    </source>
</evidence>
<reference evidence="15 16" key="1">
    <citation type="submission" date="2020-12" db="EMBL/GenBank/DDBJ databases">
        <title>Effect of drift, selection, and recombination on the evolution of hybrid genomes in Candida yeast pathogens.</title>
        <authorList>
            <person name="Mixao V."/>
            <person name="Ksiezopolska E."/>
            <person name="Saus E."/>
            <person name="Boekhout T."/>
            <person name="Gacser A."/>
            <person name="Gabaldon T."/>
        </authorList>
    </citation>
    <scope>NUCLEOTIDE SEQUENCE [LARGE SCALE GENOMIC DNA]</scope>
    <source>
        <strain evidence="15 16">BP57</strain>
    </source>
</reference>
<keyword evidence="6 13" id="KW-0699">rRNA-binding</keyword>
<evidence type="ECO:0000256" key="3">
    <source>
        <dbReference type="ARBA" id="ARBA00022603"/>
    </source>
</evidence>
<dbReference type="RefSeq" id="XP_067549814.1">
    <property type="nucleotide sequence ID" value="XM_067691449.1"/>
</dbReference>
<comment type="similarity">
    <text evidence="2">Belongs to the universal ribosomal protein uS4 family.</text>
</comment>
<sequence length="740" mass="84475">MPRKLDNVSRMVRGHIGMSMNRFNLFNLQRKVPLNYAGKTLYQQKWAAKSETRAYHGEHLKEKRFKKVLFEPELKTYSQLDASLKSQEVAPTPITLQTYATLEKRLEFALFRSMFASSVRQARQFIMGGYVKVNGVVIKHPSFPLKSGDVFSVDPERVLYALGKAKPSLGKAIDTDNKQIRYWNHYVKMARKNPQKVWEMQQNKPESLNSIANFEARKRLQDKQQNGESLMKAQQQKVSRKSILGDIIKLGNAASTNLGADTFEKYGDKLAKSKCLQVYESLASQKSSLLTDHSSKALDTYFSKDTERTPEEKTNLRHINNLLRELEKSEWERIRLEFENLGAGAAFYDPSYAEKLNFIKSLNKEELMEDETKAKVTLPWQKHLFGRKDASKPYFTPWTPRAFLGAFAILPSHIEISFDTCHAVYLRDPVARPGHSEVISPFPEHVHERAYMLSPLLPPLLPANRDIDRALLELKWIKEELPKRQWVSAVNRRLKLEPLQYILGSQPFGDINILCKKGVLIPRWETEEWCTKLGNLLMDEKFSKLGIVDACTGSGCIPLFLKAKLAAVNLNYDICGFDVSREAVSLAQENLMSNDHADDSGKVLFQIADISDADVVAKLPVHKIDLVTANPPYIPLSDFHKSVLRCGAEKSVKRYEPQLALIGDTDPYKQLIENLVVPSQARGFVFEVGYYKQVEFVRKLLDSDWAVGYMNDSAQRIRCVVGWKLQTEFGFLERLCDAIL</sequence>
<dbReference type="SMART" id="SM00363">
    <property type="entry name" value="S4"/>
    <property type="match status" value="1"/>
</dbReference>
<keyword evidence="4" id="KW-0808">Transferase</keyword>
<keyword evidence="3" id="KW-0489">Methyltransferase</keyword>